<evidence type="ECO:0000313" key="2">
    <source>
        <dbReference type="Proteomes" id="UP001144978"/>
    </source>
</evidence>
<dbReference type="EMBL" id="JANSHE010007446">
    <property type="protein sequence ID" value="KAJ2960473.1"/>
    <property type="molecule type" value="Genomic_DNA"/>
</dbReference>
<sequence length="341" mass="38026">MGLHKQSKELCNAPIFRCRTLNIKRIPWRMVNPEFDYLERSHMRIVINEIGRPLTELITGHQQAWLRAGILHRDVSVGNILIVDEPGEEAPSICGFLHDFDYSSMTPLTPLTDKTSGAACAAGEPSSAKGPKNSEAIEGDPTDNNGRKERTGTYYFMAYGLLLTDLKRGVIHEAHHDLESIYWILIWVVLRHTDCSAGKRTPSQLSKGLFVYGDDMASYRAKRSFVEEVAMGSLTVHGNEPLTNLISAFSDLVNQQHSATVAFMKGKKASGDGSVQLTYEAVLELLDGALAPEIKWPIDDWKRCTFFDRDVRTVGTALIDLKPDQPDAFSTRVVHVVQAVW</sequence>
<name>A0ACC1MCA4_9APHY</name>
<gene>
    <name evidence="1" type="ORF">NUW54_g14431</name>
</gene>
<protein>
    <submittedName>
        <fullName evidence="1">Uncharacterized protein</fullName>
    </submittedName>
</protein>
<organism evidence="1 2">
    <name type="scientific">Trametes sanguinea</name>
    <dbReference type="NCBI Taxonomy" id="158606"/>
    <lineage>
        <taxon>Eukaryota</taxon>
        <taxon>Fungi</taxon>
        <taxon>Dikarya</taxon>
        <taxon>Basidiomycota</taxon>
        <taxon>Agaricomycotina</taxon>
        <taxon>Agaricomycetes</taxon>
        <taxon>Polyporales</taxon>
        <taxon>Polyporaceae</taxon>
        <taxon>Trametes</taxon>
    </lineage>
</organism>
<comment type="caution">
    <text evidence="1">The sequence shown here is derived from an EMBL/GenBank/DDBJ whole genome shotgun (WGS) entry which is preliminary data.</text>
</comment>
<reference evidence="1" key="1">
    <citation type="submission" date="2022-08" db="EMBL/GenBank/DDBJ databases">
        <title>Genome Sequence of Pycnoporus sanguineus.</title>
        <authorList>
            <person name="Buettner E."/>
        </authorList>
    </citation>
    <scope>NUCLEOTIDE SEQUENCE</scope>
    <source>
        <strain evidence="1">CG-C14</strain>
    </source>
</reference>
<keyword evidence="2" id="KW-1185">Reference proteome</keyword>
<accession>A0ACC1MCA4</accession>
<proteinExistence type="predicted"/>
<evidence type="ECO:0000313" key="1">
    <source>
        <dbReference type="EMBL" id="KAJ2960473.1"/>
    </source>
</evidence>
<dbReference type="Proteomes" id="UP001144978">
    <property type="component" value="Unassembled WGS sequence"/>
</dbReference>